<dbReference type="GO" id="GO:0003723">
    <property type="term" value="F:RNA binding"/>
    <property type="evidence" value="ECO:0007669"/>
    <property type="project" value="UniProtKB-UniRule"/>
</dbReference>
<dbReference type="Proteomes" id="UP001177140">
    <property type="component" value="Unassembled WGS sequence"/>
</dbReference>
<organism evidence="5 6">
    <name type="scientific">Papaver nudicaule</name>
    <name type="common">Iceland poppy</name>
    <dbReference type="NCBI Taxonomy" id="74823"/>
    <lineage>
        <taxon>Eukaryota</taxon>
        <taxon>Viridiplantae</taxon>
        <taxon>Streptophyta</taxon>
        <taxon>Embryophyta</taxon>
        <taxon>Tracheophyta</taxon>
        <taxon>Spermatophyta</taxon>
        <taxon>Magnoliopsida</taxon>
        <taxon>Ranunculales</taxon>
        <taxon>Papaveraceae</taxon>
        <taxon>Papaveroideae</taxon>
        <taxon>Papaver</taxon>
    </lineage>
</organism>
<evidence type="ECO:0000256" key="2">
    <source>
        <dbReference type="PROSITE-ProRule" id="PRU00176"/>
    </source>
</evidence>
<dbReference type="CDD" id="cd12408">
    <property type="entry name" value="RRM_eIF3G_like"/>
    <property type="match status" value="1"/>
</dbReference>
<keyword evidence="1 2" id="KW-0694">RNA-binding</keyword>
<dbReference type="SMART" id="SM00360">
    <property type="entry name" value="RRM"/>
    <property type="match status" value="2"/>
</dbReference>
<sequence length="506" mass="57379">MSSSSTSSSAEEEIVWSSDNTYIQAVDKKTASHYTYNVGYYNDIIRTTVTRTDSIVNRWIKEVYTDFEEGLIVGLDIEWVRLQETSQRNKVAVLQLCVDKRCLIFQFLFGGANATAPASLKKFLNDERILFVGVGIDKKARRLLVDHELNIARSEDLGGLADYKLGREDLYELGLKKLAWNVLRHDLPKRKHQTLSRWDASTRLHNGTLKDEQVEYACLDAYVSLQLGVYLMGRPDPSNKGFSYSLKDDLKKLPHETKQGAKATNKGQGAREAIQGPKAPYKNRAPYPAVTASETSKDSEKKYATPREDSKRRGVDENSIRVSNLPYDTPDDALRALFASYGTVLRARFILDRSTGKSRGLCFVNFVHKEDGVRAIKELDGCEYDGRILTVEWADTDSETSKDSDNKWKKYGPPGSDRKPRDQNSIRVSNLSDDTNDDDLLALFDGFGPVKRACVMLDEHTIKSRGFGFVNFVHKEDAQRAIEEMDRYRHDYLVLRVQWAAAPRSK</sequence>
<dbReference type="InterPro" id="IPR035979">
    <property type="entry name" value="RBD_domain_sf"/>
</dbReference>
<dbReference type="InterPro" id="IPR012337">
    <property type="entry name" value="RNaseH-like_sf"/>
</dbReference>
<dbReference type="InterPro" id="IPR012677">
    <property type="entry name" value="Nucleotide-bd_a/b_plait_sf"/>
</dbReference>
<feature type="compositionally biased region" description="Basic and acidic residues" evidence="3">
    <location>
        <begin position="295"/>
        <end position="317"/>
    </location>
</feature>
<dbReference type="InterPro" id="IPR034240">
    <property type="entry name" value="eIF3G_RRM"/>
</dbReference>
<dbReference type="PANTHER" id="PTHR10352">
    <property type="entry name" value="EUKARYOTIC TRANSLATION INITIATION FACTOR 3 SUBUNIT G"/>
    <property type="match status" value="1"/>
</dbReference>
<dbReference type="InterPro" id="IPR002562">
    <property type="entry name" value="3'-5'_exonuclease_dom"/>
</dbReference>
<reference evidence="5" key="1">
    <citation type="submission" date="2022-03" db="EMBL/GenBank/DDBJ databases">
        <title>A functionally conserved STORR gene fusion in Papaver species that diverged 16.8 million years ago.</title>
        <authorList>
            <person name="Catania T."/>
        </authorList>
    </citation>
    <scope>NUCLEOTIDE SEQUENCE</scope>
    <source>
        <strain evidence="5">S-191538</strain>
    </source>
</reference>
<protein>
    <recommendedName>
        <fullName evidence="4">RRM domain-containing protein</fullName>
    </recommendedName>
</protein>
<dbReference type="SUPFAM" id="SSF53098">
    <property type="entry name" value="Ribonuclease H-like"/>
    <property type="match status" value="1"/>
</dbReference>
<dbReference type="CDD" id="cd06141">
    <property type="entry name" value="WRN_exo"/>
    <property type="match status" value="1"/>
</dbReference>
<dbReference type="InterPro" id="IPR036397">
    <property type="entry name" value="RNaseH_sf"/>
</dbReference>
<dbReference type="Gene3D" id="3.30.420.10">
    <property type="entry name" value="Ribonuclease H-like superfamily/Ribonuclease H"/>
    <property type="match status" value="1"/>
</dbReference>
<dbReference type="GO" id="GO:0008408">
    <property type="term" value="F:3'-5' exonuclease activity"/>
    <property type="evidence" value="ECO:0007669"/>
    <property type="project" value="InterPro"/>
</dbReference>
<feature type="region of interest" description="Disordered" evidence="3">
    <location>
        <begin position="396"/>
        <end position="431"/>
    </location>
</feature>
<evidence type="ECO:0000259" key="4">
    <source>
        <dbReference type="PROSITE" id="PS50102"/>
    </source>
</evidence>
<gene>
    <name evidence="5" type="ORF">MKW94_008517</name>
</gene>
<evidence type="ECO:0000313" key="6">
    <source>
        <dbReference type="Proteomes" id="UP001177140"/>
    </source>
</evidence>
<dbReference type="Gene3D" id="3.30.70.330">
    <property type="match status" value="2"/>
</dbReference>
<proteinExistence type="predicted"/>
<feature type="domain" description="RRM" evidence="4">
    <location>
        <begin position="424"/>
        <end position="502"/>
    </location>
</feature>
<feature type="region of interest" description="Disordered" evidence="3">
    <location>
        <begin position="257"/>
        <end position="317"/>
    </location>
</feature>
<dbReference type="Pfam" id="PF01612">
    <property type="entry name" value="DNA_pol_A_exo1"/>
    <property type="match status" value="1"/>
</dbReference>
<evidence type="ECO:0000256" key="3">
    <source>
        <dbReference type="SAM" id="MobiDB-lite"/>
    </source>
</evidence>
<dbReference type="Pfam" id="PF00076">
    <property type="entry name" value="RRM_1"/>
    <property type="match status" value="2"/>
</dbReference>
<name>A0AA41VHK6_PAPNU</name>
<comment type="caution">
    <text evidence="5">The sequence shown here is derived from an EMBL/GenBank/DDBJ whole genome shotgun (WGS) entry which is preliminary data.</text>
</comment>
<dbReference type="GO" id="GO:0006139">
    <property type="term" value="P:nucleobase-containing compound metabolic process"/>
    <property type="evidence" value="ECO:0007669"/>
    <property type="project" value="InterPro"/>
</dbReference>
<feature type="compositionally biased region" description="Basic and acidic residues" evidence="3">
    <location>
        <begin position="399"/>
        <end position="408"/>
    </location>
</feature>
<dbReference type="InterPro" id="IPR000504">
    <property type="entry name" value="RRM_dom"/>
</dbReference>
<dbReference type="SUPFAM" id="SSF54928">
    <property type="entry name" value="RNA-binding domain, RBD"/>
    <property type="match status" value="2"/>
</dbReference>
<evidence type="ECO:0000256" key="1">
    <source>
        <dbReference type="ARBA" id="ARBA00022884"/>
    </source>
</evidence>
<dbReference type="AlphaFoldDB" id="A0AA41VHK6"/>
<dbReference type="EMBL" id="JAJJMA010223638">
    <property type="protein sequence ID" value="MCL7041422.1"/>
    <property type="molecule type" value="Genomic_DNA"/>
</dbReference>
<keyword evidence="6" id="KW-1185">Reference proteome</keyword>
<dbReference type="PROSITE" id="PS50102">
    <property type="entry name" value="RRM"/>
    <property type="match status" value="2"/>
</dbReference>
<feature type="domain" description="RRM" evidence="4">
    <location>
        <begin position="318"/>
        <end position="396"/>
    </location>
</feature>
<evidence type="ECO:0000313" key="5">
    <source>
        <dbReference type="EMBL" id="MCL7041422.1"/>
    </source>
</evidence>
<accession>A0AA41VHK6</accession>